<gene>
    <name evidence="1" type="ORF">DCAF_LOCUS1380</name>
</gene>
<accession>A0AAV1QSF4</accession>
<name>A0AAV1QSF4_9ROSI</name>
<reference evidence="1 2" key="1">
    <citation type="submission" date="2024-01" db="EMBL/GenBank/DDBJ databases">
        <authorList>
            <person name="Waweru B."/>
        </authorList>
    </citation>
    <scope>NUCLEOTIDE SEQUENCE [LARGE SCALE GENOMIC DNA]</scope>
</reference>
<dbReference type="AlphaFoldDB" id="A0AAV1QSF4"/>
<organism evidence="1 2">
    <name type="scientific">Dovyalis caffra</name>
    <dbReference type="NCBI Taxonomy" id="77055"/>
    <lineage>
        <taxon>Eukaryota</taxon>
        <taxon>Viridiplantae</taxon>
        <taxon>Streptophyta</taxon>
        <taxon>Embryophyta</taxon>
        <taxon>Tracheophyta</taxon>
        <taxon>Spermatophyta</taxon>
        <taxon>Magnoliopsida</taxon>
        <taxon>eudicotyledons</taxon>
        <taxon>Gunneridae</taxon>
        <taxon>Pentapetalae</taxon>
        <taxon>rosids</taxon>
        <taxon>fabids</taxon>
        <taxon>Malpighiales</taxon>
        <taxon>Salicaceae</taxon>
        <taxon>Flacourtieae</taxon>
        <taxon>Dovyalis</taxon>
    </lineage>
</organism>
<evidence type="ECO:0000313" key="2">
    <source>
        <dbReference type="Proteomes" id="UP001314170"/>
    </source>
</evidence>
<keyword evidence="2" id="KW-1185">Reference proteome</keyword>
<dbReference type="Proteomes" id="UP001314170">
    <property type="component" value="Unassembled WGS sequence"/>
</dbReference>
<evidence type="ECO:0000313" key="1">
    <source>
        <dbReference type="EMBL" id="CAK7323750.1"/>
    </source>
</evidence>
<sequence length="54" mass="5789">MANALKGSDLVFITAGTGGGIMADDENIGDNQLGKQKVITIKKRQQIKEIKKSD</sequence>
<proteinExistence type="predicted"/>
<dbReference type="EMBL" id="CAWUPB010000131">
    <property type="protein sequence ID" value="CAK7323750.1"/>
    <property type="molecule type" value="Genomic_DNA"/>
</dbReference>
<comment type="caution">
    <text evidence="1">The sequence shown here is derived from an EMBL/GenBank/DDBJ whole genome shotgun (WGS) entry which is preliminary data.</text>
</comment>
<protein>
    <submittedName>
        <fullName evidence="1">Uncharacterized protein</fullName>
    </submittedName>
</protein>